<evidence type="ECO:0000259" key="8">
    <source>
        <dbReference type="PROSITE" id="PS51007"/>
    </source>
</evidence>
<dbReference type="InterPro" id="IPR036909">
    <property type="entry name" value="Cyt_c-like_dom_sf"/>
</dbReference>
<protein>
    <submittedName>
        <fullName evidence="9">C-type cytochrome</fullName>
    </submittedName>
</protein>
<feature type="domain" description="Cytochrome c" evidence="8">
    <location>
        <begin position="290"/>
        <end position="417"/>
    </location>
</feature>
<name>A0ABS0A5F3_9FLAO</name>
<keyword evidence="4" id="KW-0732">Signal</keyword>
<dbReference type="Proteomes" id="UP001194729">
    <property type="component" value="Unassembled WGS sequence"/>
</dbReference>
<gene>
    <name evidence="9" type="ORF">FNJ87_06975</name>
</gene>
<evidence type="ECO:0000256" key="1">
    <source>
        <dbReference type="ARBA" id="ARBA00004196"/>
    </source>
</evidence>
<comment type="subcellular location">
    <subcellularLocation>
        <location evidence="1">Cell envelope</location>
    </subcellularLocation>
</comment>
<sequence>MLLLSSCKQSQKYNSPKPLNVNQTLQDLYLQDLKECKQYVLQLSSTSDHDSLEHYYSAARNSFKRIEPLLSFQDLNNYNFLNAPNILKVEEEDLTDIKINEPHSFQTLEELIFTDQLDIKSIHITSNIIASRLELLSKNTDLSHYQPYHILWIVRKQIVRTATTGVTGFDSPVLESSLQDAVIALAKTEQILSLYSSNFKENELKESWKHHFQKAYLSLQSTDFNNFNRYQFITDHIDPMLKLWKATTKDWDVHFPLELALKNDASSLFSKETLSINYFSNTTNRSIENSQIELGKRLFHDTNLSTGGAVSCSTCHIEKLAFTDGKVKPNGLTRNSPTLTYSAYQQGFFYDKRSGSLEGQIVSVINNTNEFHSDLENFTKTIETDSSYVNQFTASYQQPINQQSVRRAIADYVRSLNEWDSKWDKNINGELDNLTASEINGFNLFNGKAKCATCHFAPVFNGTVPPDYIDTEMEHLGVPEIAVISNGRIDPDLGRFDVFKTENRKHFFKTPTIRNIELTAPYMHNGVYQTLEEVVDFYNRGGGYGIGIIDQEYQTLPTEPLNLSQEEMDDIINFMKTLTDARFID</sequence>
<dbReference type="InterPro" id="IPR051395">
    <property type="entry name" value="Cytochrome_c_Peroxidase/MauG"/>
</dbReference>
<evidence type="ECO:0000256" key="5">
    <source>
        <dbReference type="ARBA" id="ARBA00023002"/>
    </source>
</evidence>
<dbReference type="PANTHER" id="PTHR30600:SF10">
    <property type="entry name" value="BLL6722 PROTEIN"/>
    <property type="match status" value="1"/>
</dbReference>
<keyword evidence="3 7" id="KW-0479">Metal-binding</keyword>
<organism evidence="9 10">
    <name type="scientific">Nonlabens mediterrranea</name>
    <dbReference type="NCBI Taxonomy" id="1419947"/>
    <lineage>
        <taxon>Bacteria</taxon>
        <taxon>Pseudomonadati</taxon>
        <taxon>Bacteroidota</taxon>
        <taxon>Flavobacteriia</taxon>
        <taxon>Flavobacteriales</taxon>
        <taxon>Flavobacteriaceae</taxon>
        <taxon>Nonlabens</taxon>
    </lineage>
</organism>
<proteinExistence type="predicted"/>
<accession>A0ABS0A5F3</accession>
<dbReference type="InterPro" id="IPR038352">
    <property type="entry name" value="Imelysin_sf"/>
</dbReference>
<dbReference type="Pfam" id="PF03150">
    <property type="entry name" value="CCP_MauG"/>
    <property type="match status" value="1"/>
</dbReference>
<dbReference type="Gene3D" id="1.20.1420.20">
    <property type="entry name" value="M75 peptidase, HXXE motif"/>
    <property type="match status" value="1"/>
</dbReference>
<dbReference type="Gene3D" id="1.10.760.10">
    <property type="entry name" value="Cytochrome c-like domain"/>
    <property type="match status" value="2"/>
</dbReference>
<comment type="caution">
    <text evidence="9">The sequence shown here is derived from an EMBL/GenBank/DDBJ whole genome shotgun (WGS) entry which is preliminary data.</text>
</comment>
<evidence type="ECO:0000256" key="4">
    <source>
        <dbReference type="ARBA" id="ARBA00022729"/>
    </source>
</evidence>
<feature type="domain" description="Cytochrome c" evidence="8">
    <location>
        <begin position="436"/>
        <end position="579"/>
    </location>
</feature>
<keyword evidence="6 7" id="KW-0408">Iron</keyword>
<evidence type="ECO:0000313" key="10">
    <source>
        <dbReference type="Proteomes" id="UP001194729"/>
    </source>
</evidence>
<keyword evidence="10" id="KW-1185">Reference proteome</keyword>
<dbReference type="InterPro" id="IPR009056">
    <property type="entry name" value="Cyt_c-like_dom"/>
</dbReference>
<dbReference type="PANTHER" id="PTHR30600">
    <property type="entry name" value="CYTOCHROME C PEROXIDASE-RELATED"/>
    <property type="match status" value="1"/>
</dbReference>
<evidence type="ECO:0000256" key="3">
    <source>
        <dbReference type="ARBA" id="ARBA00022723"/>
    </source>
</evidence>
<evidence type="ECO:0000313" key="9">
    <source>
        <dbReference type="EMBL" id="MBF4984084.1"/>
    </source>
</evidence>
<dbReference type="PROSITE" id="PS51007">
    <property type="entry name" value="CYTC"/>
    <property type="match status" value="2"/>
</dbReference>
<keyword evidence="5" id="KW-0560">Oxidoreductase</keyword>
<dbReference type="SUPFAM" id="SSF46626">
    <property type="entry name" value="Cytochrome c"/>
    <property type="match status" value="2"/>
</dbReference>
<keyword evidence="2 7" id="KW-0349">Heme</keyword>
<evidence type="ECO:0000256" key="6">
    <source>
        <dbReference type="ARBA" id="ARBA00023004"/>
    </source>
</evidence>
<evidence type="ECO:0000256" key="2">
    <source>
        <dbReference type="ARBA" id="ARBA00022617"/>
    </source>
</evidence>
<reference evidence="9 10" key="1">
    <citation type="submission" date="2020-11" db="EMBL/GenBank/DDBJ databases">
        <title>P. mediterranea TC4 genome.</title>
        <authorList>
            <person name="Molmeret M."/>
        </authorList>
    </citation>
    <scope>NUCLEOTIDE SEQUENCE [LARGE SCALE GENOMIC DNA]</scope>
    <source>
        <strain evidence="9 10">TC4</strain>
    </source>
</reference>
<evidence type="ECO:0000256" key="7">
    <source>
        <dbReference type="PROSITE-ProRule" id="PRU00433"/>
    </source>
</evidence>
<dbReference type="EMBL" id="JADKYU010000355">
    <property type="protein sequence ID" value="MBF4984084.1"/>
    <property type="molecule type" value="Genomic_DNA"/>
</dbReference>
<dbReference type="InterPro" id="IPR004852">
    <property type="entry name" value="Di-haem_cyt_c_peroxidsae"/>
</dbReference>